<dbReference type="EMBL" id="VXPY01000104">
    <property type="protein sequence ID" value="MYD91620.1"/>
    <property type="molecule type" value="Genomic_DNA"/>
</dbReference>
<accession>A0A6B1DUW9</accession>
<feature type="transmembrane region" description="Helical" evidence="7">
    <location>
        <begin position="260"/>
        <end position="280"/>
    </location>
</feature>
<dbReference type="CDD" id="cd06261">
    <property type="entry name" value="TM_PBP2"/>
    <property type="match status" value="1"/>
</dbReference>
<evidence type="ECO:0000256" key="1">
    <source>
        <dbReference type="ARBA" id="ARBA00004651"/>
    </source>
</evidence>
<evidence type="ECO:0000256" key="7">
    <source>
        <dbReference type="RuleBase" id="RU363032"/>
    </source>
</evidence>
<sequence length="296" mass="33617">MGTTTRLVTQPTTSVGWRTNRRVHYALKMTLVYLCLAAGGFFVSVPFAWMLSTSLKTLGQTFIFPPIWIPVPLQWVNYVKVFEVLPFMRYFINTVYVSGLSVAGILFASSLAGFSFARLRWRGSTVLFVVVLSTMMLPPQVTMIPKFILFRILEWIDTYKPLIVPSLFGTGFQIFLFRQFFSTIPREIDEAARMDGCGFVGTYARIILPLSGPAIITGFLFAFRYNWNEFLEPLIYLNTHSKFTLALGLRLFQGEFTTNWPLLMAASTIAMLPVLLTFYFGQRYFIQGVVISGVKG</sequence>
<feature type="transmembrane region" description="Helical" evidence="7">
    <location>
        <begin position="90"/>
        <end position="114"/>
    </location>
</feature>
<evidence type="ECO:0000256" key="6">
    <source>
        <dbReference type="ARBA" id="ARBA00023136"/>
    </source>
</evidence>
<feature type="transmembrane region" description="Helical" evidence="7">
    <location>
        <begin position="31"/>
        <end position="51"/>
    </location>
</feature>
<dbReference type="PANTHER" id="PTHR43744">
    <property type="entry name" value="ABC TRANSPORTER PERMEASE PROTEIN MG189-RELATED-RELATED"/>
    <property type="match status" value="1"/>
</dbReference>
<evidence type="ECO:0000256" key="2">
    <source>
        <dbReference type="ARBA" id="ARBA00022448"/>
    </source>
</evidence>
<evidence type="ECO:0000256" key="5">
    <source>
        <dbReference type="ARBA" id="ARBA00022989"/>
    </source>
</evidence>
<feature type="domain" description="ABC transmembrane type-1" evidence="8">
    <location>
        <begin position="91"/>
        <end position="281"/>
    </location>
</feature>
<gene>
    <name evidence="9" type="ORF">F4Y08_15030</name>
</gene>
<organism evidence="9">
    <name type="scientific">Caldilineaceae bacterium SB0662_bin_9</name>
    <dbReference type="NCBI Taxonomy" id="2605258"/>
    <lineage>
        <taxon>Bacteria</taxon>
        <taxon>Bacillati</taxon>
        <taxon>Chloroflexota</taxon>
        <taxon>Caldilineae</taxon>
        <taxon>Caldilineales</taxon>
        <taxon>Caldilineaceae</taxon>
    </lineage>
</organism>
<reference evidence="9" key="1">
    <citation type="submission" date="2019-09" db="EMBL/GenBank/DDBJ databases">
        <title>Characterisation of the sponge microbiome using genome-centric metagenomics.</title>
        <authorList>
            <person name="Engelberts J.P."/>
            <person name="Robbins S.J."/>
            <person name="De Goeij J.M."/>
            <person name="Aranda M."/>
            <person name="Bell S.C."/>
            <person name="Webster N.S."/>
        </authorList>
    </citation>
    <scope>NUCLEOTIDE SEQUENCE</scope>
    <source>
        <strain evidence="9">SB0662_bin_9</strain>
    </source>
</reference>
<evidence type="ECO:0000256" key="4">
    <source>
        <dbReference type="ARBA" id="ARBA00022692"/>
    </source>
</evidence>
<feature type="transmembrane region" description="Helical" evidence="7">
    <location>
        <begin position="202"/>
        <end position="223"/>
    </location>
</feature>
<evidence type="ECO:0000313" key="9">
    <source>
        <dbReference type="EMBL" id="MYD91620.1"/>
    </source>
</evidence>
<dbReference type="Gene3D" id="1.10.3720.10">
    <property type="entry name" value="MetI-like"/>
    <property type="match status" value="1"/>
</dbReference>
<comment type="similarity">
    <text evidence="7">Belongs to the binding-protein-dependent transport system permease family.</text>
</comment>
<dbReference type="PROSITE" id="PS50928">
    <property type="entry name" value="ABC_TM1"/>
    <property type="match status" value="1"/>
</dbReference>
<dbReference type="GO" id="GO:0005886">
    <property type="term" value="C:plasma membrane"/>
    <property type="evidence" value="ECO:0007669"/>
    <property type="project" value="UniProtKB-SubCell"/>
</dbReference>
<protein>
    <submittedName>
        <fullName evidence="9">Carbohydrate ABC transporter permease</fullName>
    </submittedName>
</protein>
<evidence type="ECO:0000259" key="8">
    <source>
        <dbReference type="PROSITE" id="PS50928"/>
    </source>
</evidence>
<keyword evidence="4 7" id="KW-0812">Transmembrane</keyword>
<dbReference type="InterPro" id="IPR035906">
    <property type="entry name" value="MetI-like_sf"/>
</dbReference>
<name>A0A6B1DUW9_9CHLR</name>
<feature type="transmembrane region" description="Helical" evidence="7">
    <location>
        <begin position="162"/>
        <end position="181"/>
    </location>
</feature>
<keyword evidence="3" id="KW-1003">Cell membrane</keyword>
<comment type="subcellular location">
    <subcellularLocation>
        <location evidence="1 7">Cell membrane</location>
        <topology evidence="1 7">Multi-pass membrane protein</topology>
    </subcellularLocation>
</comment>
<comment type="caution">
    <text evidence="9">The sequence shown here is derived from an EMBL/GenBank/DDBJ whole genome shotgun (WGS) entry which is preliminary data.</text>
</comment>
<dbReference type="InterPro" id="IPR000515">
    <property type="entry name" value="MetI-like"/>
</dbReference>
<dbReference type="AlphaFoldDB" id="A0A6B1DUW9"/>
<dbReference type="PANTHER" id="PTHR43744:SF12">
    <property type="entry name" value="ABC TRANSPORTER PERMEASE PROTEIN MG189-RELATED"/>
    <property type="match status" value="1"/>
</dbReference>
<dbReference type="Pfam" id="PF00528">
    <property type="entry name" value="BPD_transp_1"/>
    <property type="match status" value="1"/>
</dbReference>
<dbReference type="SUPFAM" id="SSF161098">
    <property type="entry name" value="MetI-like"/>
    <property type="match status" value="1"/>
</dbReference>
<proteinExistence type="inferred from homology"/>
<keyword evidence="2 7" id="KW-0813">Transport</keyword>
<dbReference type="GO" id="GO:0055085">
    <property type="term" value="P:transmembrane transport"/>
    <property type="evidence" value="ECO:0007669"/>
    <property type="project" value="InterPro"/>
</dbReference>
<keyword evidence="6 7" id="KW-0472">Membrane</keyword>
<feature type="transmembrane region" description="Helical" evidence="7">
    <location>
        <begin position="126"/>
        <end position="150"/>
    </location>
</feature>
<keyword evidence="5 7" id="KW-1133">Transmembrane helix</keyword>
<evidence type="ECO:0000256" key="3">
    <source>
        <dbReference type="ARBA" id="ARBA00022475"/>
    </source>
</evidence>